<dbReference type="EMBL" id="PHGZ01000004">
    <property type="protein sequence ID" value="PJG83762.1"/>
    <property type="molecule type" value="Genomic_DNA"/>
</dbReference>
<sequence length="218" mass="22945">MRQFMQKMRQTAQDVTDTVRAAFRGELNWMKSGDDIQKTQVSALADETLSDVELMQHFGFTSVPPAGTQAVILPIGGATTHGIVIATENGSFRVKNLENGEVAVYDQSGSTIILKQGRLIEVDCDTFKLNCKTYRVTATSAADFVTPKLETSAILTAQGQINGNGGMAVQGGKGASFSGDVKQTSGSITTVGDVTASGKSLVNHTHKGDSGGTTSKPI</sequence>
<evidence type="ECO:0000259" key="1">
    <source>
        <dbReference type="Pfam" id="PF06890"/>
    </source>
</evidence>
<dbReference type="Proteomes" id="UP000230282">
    <property type="component" value="Unassembled WGS sequence"/>
</dbReference>
<dbReference type="OrthoDB" id="9802994at2"/>
<gene>
    <name evidence="2" type="ORF">CVP04_01330</name>
</gene>
<comment type="caution">
    <text evidence="2">The sequence shown here is derived from an EMBL/GenBank/DDBJ whole genome shotgun (WGS) entry which is preliminary data.</text>
</comment>
<proteinExistence type="predicted"/>
<dbReference type="AlphaFoldDB" id="A0A2M8RY01"/>
<protein>
    <submittedName>
        <fullName evidence="2">Phage baseplate assembly protein V</fullName>
    </submittedName>
</protein>
<name>A0A2M8RY01_9PAST</name>
<dbReference type="RefSeq" id="WP_100295729.1">
    <property type="nucleotide sequence ID" value="NZ_PHGZ01000004.1"/>
</dbReference>
<evidence type="ECO:0000313" key="3">
    <source>
        <dbReference type="Proteomes" id="UP000230282"/>
    </source>
</evidence>
<dbReference type="InterPro" id="IPR014462">
    <property type="entry name" value="Phage_Mu_Gp45"/>
</dbReference>
<dbReference type="InterPro" id="IPR053861">
    <property type="entry name" value="Phage_Mu_Gp45_N"/>
</dbReference>
<dbReference type="Pfam" id="PF06890">
    <property type="entry name" value="Phage_Mu_Gp45"/>
    <property type="match status" value="1"/>
</dbReference>
<keyword evidence="3" id="KW-1185">Reference proteome</keyword>
<organism evidence="2 3">
    <name type="scientific">Caviibacterium pharyngocola</name>
    <dbReference type="NCBI Taxonomy" id="28159"/>
    <lineage>
        <taxon>Bacteria</taxon>
        <taxon>Pseudomonadati</taxon>
        <taxon>Pseudomonadota</taxon>
        <taxon>Gammaproteobacteria</taxon>
        <taxon>Pasteurellales</taxon>
        <taxon>Pasteurellaceae</taxon>
        <taxon>Caviibacterium</taxon>
    </lineage>
</organism>
<feature type="domain" description="Bacteriophage Mu Gp45 N-terminal" evidence="1">
    <location>
        <begin position="24"/>
        <end position="90"/>
    </location>
</feature>
<dbReference type="NCBIfam" id="TIGR01644">
    <property type="entry name" value="phage_P2_V"/>
    <property type="match status" value="1"/>
</dbReference>
<dbReference type="PIRSF" id="PIRSF012337">
    <property type="entry name" value="gp45"/>
    <property type="match status" value="1"/>
</dbReference>
<accession>A0A2M8RY01</accession>
<evidence type="ECO:0000313" key="2">
    <source>
        <dbReference type="EMBL" id="PJG83762.1"/>
    </source>
</evidence>
<dbReference type="InterPro" id="IPR013046">
    <property type="entry name" value="GpV/Gp45"/>
</dbReference>
<reference evidence="2 3" key="1">
    <citation type="submission" date="2017-11" db="EMBL/GenBank/DDBJ databases">
        <title>Reclassification of Bisgaard taxon 5 as Caviibacterium pharyngocola gen. nov., sp. nov.</title>
        <authorList>
            <person name="Christensen H."/>
        </authorList>
    </citation>
    <scope>NUCLEOTIDE SEQUENCE [LARGE SCALE GENOMIC DNA]</scope>
    <source>
        <strain evidence="2 3">7_3</strain>
    </source>
</reference>